<name>A0A9N9BJV3_9GLOM</name>
<dbReference type="InterPro" id="IPR009071">
    <property type="entry name" value="HMG_box_dom"/>
</dbReference>
<dbReference type="Proteomes" id="UP000789342">
    <property type="component" value="Unassembled WGS sequence"/>
</dbReference>
<accession>A0A9N9BJV3</accession>
<gene>
    <name evidence="3" type="ORF">AMORRO_LOCUS6271</name>
</gene>
<dbReference type="OrthoDB" id="6247875at2759"/>
<dbReference type="GO" id="GO:0005634">
    <property type="term" value="C:nucleus"/>
    <property type="evidence" value="ECO:0007669"/>
    <property type="project" value="UniProtKB-UniRule"/>
</dbReference>
<dbReference type="SUPFAM" id="SSF47095">
    <property type="entry name" value="HMG-box"/>
    <property type="match status" value="1"/>
</dbReference>
<sequence>MNPKCFSLFMTSYSPKRTATHSQNSFIIFRKDYQVRITVEQGPEIGLHLKDISRSASLFWRSCSPEDKYMYDRICSRMFERYSFGHFLYVNLPGPTKKCVSL</sequence>
<keyword evidence="4" id="KW-1185">Reference proteome</keyword>
<feature type="domain" description="HMG box" evidence="2">
    <location>
        <begin position="19"/>
        <end position="90"/>
    </location>
</feature>
<keyword evidence="1" id="KW-0539">Nucleus</keyword>
<reference evidence="3" key="1">
    <citation type="submission" date="2021-06" db="EMBL/GenBank/DDBJ databases">
        <authorList>
            <person name="Kallberg Y."/>
            <person name="Tangrot J."/>
            <person name="Rosling A."/>
        </authorList>
    </citation>
    <scope>NUCLEOTIDE SEQUENCE</scope>
    <source>
        <strain evidence="3">CL551</strain>
    </source>
</reference>
<evidence type="ECO:0000256" key="1">
    <source>
        <dbReference type="PROSITE-ProRule" id="PRU00267"/>
    </source>
</evidence>
<evidence type="ECO:0000313" key="3">
    <source>
        <dbReference type="EMBL" id="CAG8566670.1"/>
    </source>
</evidence>
<evidence type="ECO:0000313" key="4">
    <source>
        <dbReference type="Proteomes" id="UP000789342"/>
    </source>
</evidence>
<dbReference type="Gene3D" id="1.10.30.10">
    <property type="entry name" value="High mobility group box domain"/>
    <property type="match status" value="1"/>
</dbReference>
<keyword evidence="1" id="KW-0238">DNA-binding</keyword>
<dbReference type="GO" id="GO:0003677">
    <property type="term" value="F:DNA binding"/>
    <property type="evidence" value="ECO:0007669"/>
    <property type="project" value="UniProtKB-UniRule"/>
</dbReference>
<evidence type="ECO:0000259" key="2">
    <source>
        <dbReference type="PROSITE" id="PS50118"/>
    </source>
</evidence>
<dbReference type="PROSITE" id="PS50118">
    <property type="entry name" value="HMG_BOX_2"/>
    <property type="match status" value="1"/>
</dbReference>
<organism evidence="3 4">
    <name type="scientific">Acaulospora morrowiae</name>
    <dbReference type="NCBI Taxonomy" id="94023"/>
    <lineage>
        <taxon>Eukaryota</taxon>
        <taxon>Fungi</taxon>
        <taxon>Fungi incertae sedis</taxon>
        <taxon>Mucoromycota</taxon>
        <taxon>Glomeromycotina</taxon>
        <taxon>Glomeromycetes</taxon>
        <taxon>Diversisporales</taxon>
        <taxon>Acaulosporaceae</taxon>
        <taxon>Acaulospora</taxon>
    </lineage>
</organism>
<comment type="caution">
    <text evidence="3">The sequence shown here is derived from an EMBL/GenBank/DDBJ whole genome shotgun (WGS) entry which is preliminary data.</text>
</comment>
<protein>
    <submittedName>
        <fullName evidence="3">7444_t:CDS:1</fullName>
    </submittedName>
</protein>
<dbReference type="EMBL" id="CAJVPV010004112">
    <property type="protein sequence ID" value="CAG8566670.1"/>
    <property type="molecule type" value="Genomic_DNA"/>
</dbReference>
<proteinExistence type="predicted"/>
<dbReference type="InterPro" id="IPR036910">
    <property type="entry name" value="HMG_box_dom_sf"/>
</dbReference>
<dbReference type="AlphaFoldDB" id="A0A9N9BJV3"/>
<feature type="DNA-binding region" description="HMG box" evidence="1">
    <location>
        <begin position="19"/>
        <end position="90"/>
    </location>
</feature>